<sequence>MVLLVLSPCGPNITITWRLYPTTYYEFLTAFQFDVHHLTNMYLVERMNIGSVQTRLQGLTGIHHRYRPYYTSSPATGTSD</sequence>
<evidence type="ECO:0000313" key="1">
    <source>
        <dbReference type="EMBL" id="KIM86211.1"/>
    </source>
</evidence>
<dbReference type="Proteomes" id="UP000054166">
    <property type="component" value="Unassembled WGS sequence"/>
</dbReference>
<gene>
    <name evidence="1" type="ORF">PILCRDRAFT_816143</name>
</gene>
<dbReference type="InParanoid" id="A0A0C3G6D1"/>
<organism evidence="1 2">
    <name type="scientific">Piloderma croceum (strain F 1598)</name>
    <dbReference type="NCBI Taxonomy" id="765440"/>
    <lineage>
        <taxon>Eukaryota</taxon>
        <taxon>Fungi</taxon>
        <taxon>Dikarya</taxon>
        <taxon>Basidiomycota</taxon>
        <taxon>Agaricomycotina</taxon>
        <taxon>Agaricomycetes</taxon>
        <taxon>Agaricomycetidae</taxon>
        <taxon>Atheliales</taxon>
        <taxon>Atheliaceae</taxon>
        <taxon>Piloderma</taxon>
    </lineage>
</organism>
<dbReference type="EMBL" id="KN832982">
    <property type="protein sequence ID" value="KIM86211.1"/>
    <property type="molecule type" value="Genomic_DNA"/>
</dbReference>
<dbReference type="AlphaFoldDB" id="A0A0C3G6D1"/>
<name>A0A0C3G6D1_PILCF</name>
<evidence type="ECO:0000313" key="2">
    <source>
        <dbReference type="Proteomes" id="UP000054166"/>
    </source>
</evidence>
<keyword evidence="2" id="KW-1185">Reference proteome</keyword>
<accession>A0A0C3G6D1</accession>
<protein>
    <submittedName>
        <fullName evidence="1">Uncharacterized protein</fullName>
    </submittedName>
</protein>
<reference evidence="1 2" key="1">
    <citation type="submission" date="2014-04" db="EMBL/GenBank/DDBJ databases">
        <authorList>
            <consortium name="DOE Joint Genome Institute"/>
            <person name="Kuo A."/>
            <person name="Tarkka M."/>
            <person name="Buscot F."/>
            <person name="Kohler A."/>
            <person name="Nagy L.G."/>
            <person name="Floudas D."/>
            <person name="Copeland A."/>
            <person name="Barry K.W."/>
            <person name="Cichocki N."/>
            <person name="Veneault-Fourrey C."/>
            <person name="LaButti K."/>
            <person name="Lindquist E.A."/>
            <person name="Lipzen A."/>
            <person name="Lundell T."/>
            <person name="Morin E."/>
            <person name="Murat C."/>
            <person name="Sun H."/>
            <person name="Tunlid A."/>
            <person name="Henrissat B."/>
            <person name="Grigoriev I.V."/>
            <person name="Hibbett D.S."/>
            <person name="Martin F."/>
            <person name="Nordberg H.P."/>
            <person name="Cantor M.N."/>
            <person name="Hua S.X."/>
        </authorList>
    </citation>
    <scope>NUCLEOTIDE SEQUENCE [LARGE SCALE GENOMIC DNA]</scope>
    <source>
        <strain evidence="1 2">F 1598</strain>
    </source>
</reference>
<dbReference type="HOGENOM" id="CLU_2590596_0_0_1"/>
<reference evidence="2" key="2">
    <citation type="submission" date="2015-01" db="EMBL/GenBank/DDBJ databases">
        <title>Evolutionary Origins and Diversification of the Mycorrhizal Mutualists.</title>
        <authorList>
            <consortium name="DOE Joint Genome Institute"/>
            <consortium name="Mycorrhizal Genomics Consortium"/>
            <person name="Kohler A."/>
            <person name="Kuo A."/>
            <person name="Nagy L.G."/>
            <person name="Floudas D."/>
            <person name="Copeland A."/>
            <person name="Barry K.W."/>
            <person name="Cichocki N."/>
            <person name="Veneault-Fourrey C."/>
            <person name="LaButti K."/>
            <person name="Lindquist E.A."/>
            <person name="Lipzen A."/>
            <person name="Lundell T."/>
            <person name="Morin E."/>
            <person name="Murat C."/>
            <person name="Riley R."/>
            <person name="Ohm R."/>
            <person name="Sun H."/>
            <person name="Tunlid A."/>
            <person name="Henrissat B."/>
            <person name="Grigoriev I.V."/>
            <person name="Hibbett D.S."/>
            <person name="Martin F."/>
        </authorList>
    </citation>
    <scope>NUCLEOTIDE SEQUENCE [LARGE SCALE GENOMIC DNA]</scope>
    <source>
        <strain evidence="2">F 1598</strain>
    </source>
</reference>
<proteinExistence type="predicted"/>